<feature type="compositionally biased region" description="Polar residues" evidence="1">
    <location>
        <begin position="343"/>
        <end position="352"/>
    </location>
</feature>
<evidence type="ECO:0000313" key="4">
    <source>
        <dbReference type="EMBL" id="MFB9311852.1"/>
    </source>
</evidence>
<dbReference type="RefSeq" id="WP_140010930.1">
    <property type="nucleotide sequence ID" value="NZ_JBHMDG010000002.1"/>
</dbReference>
<name>A0ABV5K635_9ACTN</name>
<dbReference type="Pfam" id="PF10648">
    <property type="entry name" value="Gmad2"/>
    <property type="match status" value="1"/>
</dbReference>
<dbReference type="EMBL" id="JBHMDG010000002">
    <property type="protein sequence ID" value="MFB9311852.1"/>
    <property type="molecule type" value="Genomic_DNA"/>
</dbReference>
<dbReference type="Proteomes" id="UP001589750">
    <property type="component" value="Unassembled WGS sequence"/>
</dbReference>
<evidence type="ECO:0000256" key="2">
    <source>
        <dbReference type="SAM" id="Phobius"/>
    </source>
</evidence>
<reference evidence="4 5" key="1">
    <citation type="submission" date="2024-09" db="EMBL/GenBank/DDBJ databases">
        <authorList>
            <person name="Sun Q."/>
            <person name="Mori K."/>
        </authorList>
    </citation>
    <scope>NUCLEOTIDE SEQUENCE [LARGE SCALE GENOMIC DNA]</scope>
    <source>
        <strain evidence="4 5">JCM 9626</strain>
    </source>
</reference>
<keyword evidence="2" id="KW-0472">Membrane</keyword>
<evidence type="ECO:0000313" key="5">
    <source>
        <dbReference type="Proteomes" id="UP001589750"/>
    </source>
</evidence>
<evidence type="ECO:0000259" key="3">
    <source>
        <dbReference type="Pfam" id="PF10648"/>
    </source>
</evidence>
<dbReference type="InterPro" id="IPR018911">
    <property type="entry name" value="Gmad2_Ig-like_dom"/>
</dbReference>
<protein>
    <submittedName>
        <fullName evidence="4">Gmad2 immunoglobulin-like domain-containing protein</fullName>
    </submittedName>
</protein>
<evidence type="ECO:0000256" key="1">
    <source>
        <dbReference type="SAM" id="MobiDB-lite"/>
    </source>
</evidence>
<keyword evidence="2" id="KW-1133">Transmembrane helix</keyword>
<feature type="domain" description="Bacterial spore germination immunoglobulin-like" evidence="3">
    <location>
        <begin position="255"/>
        <end position="338"/>
    </location>
</feature>
<gene>
    <name evidence="4" type="ORF">ACFFRI_02255</name>
</gene>
<keyword evidence="2" id="KW-0812">Transmembrane</keyword>
<feature type="region of interest" description="Disordered" evidence="1">
    <location>
        <begin position="73"/>
        <end position="120"/>
    </location>
</feature>
<proteinExistence type="predicted"/>
<feature type="region of interest" description="Disordered" evidence="1">
    <location>
        <begin position="326"/>
        <end position="352"/>
    </location>
</feature>
<accession>A0ABV5K635</accession>
<organism evidence="4 5">
    <name type="scientific">Nocardioides plantarum</name>
    <dbReference type="NCBI Taxonomy" id="29299"/>
    <lineage>
        <taxon>Bacteria</taxon>
        <taxon>Bacillati</taxon>
        <taxon>Actinomycetota</taxon>
        <taxon>Actinomycetes</taxon>
        <taxon>Propionibacteriales</taxon>
        <taxon>Nocardioidaceae</taxon>
        <taxon>Nocardioides</taxon>
    </lineage>
</organism>
<comment type="caution">
    <text evidence="4">The sequence shown here is derived from an EMBL/GenBank/DDBJ whole genome shotgun (WGS) entry which is preliminary data.</text>
</comment>
<feature type="transmembrane region" description="Helical" evidence="2">
    <location>
        <begin position="52"/>
        <end position="72"/>
    </location>
</feature>
<sequence>MNTPDRGGDPDGDPDGDFVRAVLDGAVCGVEPVDRLAAIQARTAEPSRRGRYAAGGAVLAAAAVVVAVAVVATGDGDGPTRGVGPAVATTRPDQTSSDPARLEAPSPGPTAPTEAPAGSRPRAIYYVGDTPEGPALFREFHRVGRSDAEQTVSLATTASADDPDYRTLWPGALDDVSLTGTGLAGSWTVTVPASLAERPEGMSEREAVLAVQQVVYTVQATGRTDAGVRFTGPTVLGVPVPDDGFTRDPDVVADVNISDPVEGRAVTGAFTARGVADSFEATVPWRVVDGGGEVVVSGAATASGFGRLHPWETTVDVSALAPGTYTFEASTSDPSDGEGAGPTTDTRSITVT</sequence>
<keyword evidence="5" id="KW-1185">Reference proteome</keyword>